<reference evidence="4 5" key="1">
    <citation type="submission" date="2023-04" db="EMBL/GenBank/DDBJ databases">
        <title>Genome of Basidiobolus ranarum AG-B5.</title>
        <authorList>
            <person name="Stajich J.E."/>
            <person name="Carter-House D."/>
            <person name="Gryganskyi A."/>
        </authorList>
    </citation>
    <scope>NUCLEOTIDE SEQUENCE [LARGE SCALE GENOMIC DNA]</scope>
    <source>
        <strain evidence="4 5">AG-B5</strain>
    </source>
</reference>
<accession>A0ABR2VMS0</accession>
<name>A0ABR2VMS0_9FUNG</name>
<evidence type="ECO:0000313" key="4">
    <source>
        <dbReference type="EMBL" id="KAK9679735.1"/>
    </source>
</evidence>
<feature type="compositionally biased region" description="Basic and acidic residues" evidence="3">
    <location>
        <begin position="96"/>
        <end position="108"/>
    </location>
</feature>
<evidence type="ECO:0000256" key="1">
    <source>
        <dbReference type="ARBA" id="ARBA00022741"/>
    </source>
</evidence>
<dbReference type="Proteomes" id="UP001479436">
    <property type="component" value="Unassembled WGS sequence"/>
</dbReference>
<feature type="region of interest" description="Disordered" evidence="3">
    <location>
        <begin position="84"/>
        <end position="108"/>
    </location>
</feature>
<keyword evidence="1" id="KW-0547">Nucleotide-binding</keyword>
<comment type="caution">
    <text evidence="4">The sequence shown here is derived from an EMBL/GenBank/DDBJ whole genome shotgun (WGS) entry which is preliminary data.</text>
</comment>
<protein>
    <submittedName>
        <fullName evidence="4">Hsp70 chaperone</fullName>
    </submittedName>
</protein>
<keyword evidence="5" id="KW-1185">Reference proteome</keyword>
<organism evidence="4 5">
    <name type="scientific">Basidiobolus ranarum</name>
    <dbReference type="NCBI Taxonomy" id="34480"/>
    <lineage>
        <taxon>Eukaryota</taxon>
        <taxon>Fungi</taxon>
        <taxon>Fungi incertae sedis</taxon>
        <taxon>Zoopagomycota</taxon>
        <taxon>Entomophthoromycotina</taxon>
        <taxon>Basidiobolomycetes</taxon>
        <taxon>Basidiobolales</taxon>
        <taxon>Basidiobolaceae</taxon>
        <taxon>Basidiobolus</taxon>
    </lineage>
</organism>
<evidence type="ECO:0000256" key="2">
    <source>
        <dbReference type="ARBA" id="ARBA00022840"/>
    </source>
</evidence>
<dbReference type="Gene3D" id="1.20.1270.10">
    <property type="match status" value="2"/>
</dbReference>
<proteinExistence type="predicted"/>
<sequence length="108" mass="11885">MVFEAEKSESEDEKAASRISAKNGLESYAYSLRNTLKDEKVTDWLDASQEASKEEYEEKKKELEVVSNPIITKRCQAIGEAPGSFLGAAPPGGFPDGDKNELTVKELD</sequence>
<dbReference type="EMBL" id="JASJQH010009401">
    <property type="protein sequence ID" value="KAK9679735.1"/>
    <property type="molecule type" value="Genomic_DNA"/>
</dbReference>
<evidence type="ECO:0000256" key="3">
    <source>
        <dbReference type="SAM" id="MobiDB-lite"/>
    </source>
</evidence>
<dbReference type="Pfam" id="PF00012">
    <property type="entry name" value="HSP70"/>
    <property type="match status" value="1"/>
</dbReference>
<keyword evidence="2" id="KW-0067">ATP-binding</keyword>
<evidence type="ECO:0000313" key="5">
    <source>
        <dbReference type="Proteomes" id="UP001479436"/>
    </source>
</evidence>
<dbReference type="InterPro" id="IPR013126">
    <property type="entry name" value="Hsp_70_fam"/>
</dbReference>
<dbReference type="SUPFAM" id="SSF100934">
    <property type="entry name" value="Heat shock protein 70kD (HSP70), C-terminal subdomain"/>
    <property type="match status" value="1"/>
</dbReference>
<gene>
    <name evidence="4" type="primary">SSA2_8</name>
    <name evidence="4" type="ORF">K7432_016174</name>
</gene>
<dbReference type="InterPro" id="IPR029048">
    <property type="entry name" value="HSP70_C_sf"/>
</dbReference>